<dbReference type="HAMAP" id="MF_00140_B">
    <property type="entry name" value="Trp_tRNA_synth_B"/>
    <property type="match status" value="1"/>
</dbReference>
<proteinExistence type="inferred from homology"/>
<comment type="catalytic activity">
    <reaction evidence="7 8">
        <text>tRNA(Trp) + L-tryptophan + ATP = L-tryptophyl-tRNA(Trp) + AMP + diphosphate + H(+)</text>
        <dbReference type="Rhea" id="RHEA:24080"/>
        <dbReference type="Rhea" id="RHEA-COMP:9671"/>
        <dbReference type="Rhea" id="RHEA-COMP:9705"/>
        <dbReference type="ChEBI" id="CHEBI:15378"/>
        <dbReference type="ChEBI" id="CHEBI:30616"/>
        <dbReference type="ChEBI" id="CHEBI:33019"/>
        <dbReference type="ChEBI" id="CHEBI:57912"/>
        <dbReference type="ChEBI" id="CHEBI:78442"/>
        <dbReference type="ChEBI" id="CHEBI:78535"/>
        <dbReference type="ChEBI" id="CHEBI:456215"/>
        <dbReference type="EC" id="6.1.1.2"/>
    </reaction>
</comment>
<dbReference type="SUPFAM" id="SSF52374">
    <property type="entry name" value="Nucleotidylyl transferase"/>
    <property type="match status" value="1"/>
</dbReference>
<evidence type="ECO:0000256" key="9">
    <source>
        <dbReference type="RuleBase" id="RU363036"/>
    </source>
</evidence>
<dbReference type="InterPro" id="IPR002306">
    <property type="entry name" value="Trp-tRNA-ligase"/>
</dbReference>
<keyword evidence="3 8" id="KW-0547">Nucleotide-binding</keyword>
<keyword evidence="8" id="KW-0963">Cytoplasm</keyword>
<dbReference type="GO" id="GO:0005829">
    <property type="term" value="C:cytosol"/>
    <property type="evidence" value="ECO:0007669"/>
    <property type="project" value="TreeGrafter"/>
</dbReference>
<dbReference type="PANTHER" id="PTHR43766">
    <property type="entry name" value="TRYPTOPHAN--TRNA LIGASE, MITOCHONDRIAL"/>
    <property type="match status" value="1"/>
</dbReference>
<dbReference type="PRINTS" id="PR01039">
    <property type="entry name" value="TRNASYNTHTRP"/>
</dbReference>
<dbReference type="EMBL" id="PGTN01000050">
    <property type="protein sequence ID" value="PJF47407.1"/>
    <property type="molecule type" value="Genomic_DNA"/>
</dbReference>
<comment type="subcellular location">
    <subcellularLocation>
        <location evidence="8">Cytoplasm</location>
    </subcellularLocation>
</comment>
<protein>
    <recommendedName>
        <fullName evidence="8">Tryptophan--tRNA ligase</fullName>
        <ecNumber evidence="8">6.1.1.2</ecNumber>
    </recommendedName>
    <alternativeName>
        <fullName evidence="8">Tryptophanyl-tRNA synthetase</fullName>
        <shortName evidence="8">TrpRS</shortName>
    </alternativeName>
</protein>
<evidence type="ECO:0000313" key="11">
    <source>
        <dbReference type="Proteomes" id="UP000230790"/>
    </source>
</evidence>
<evidence type="ECO:0000256" key="2">
    <source>
        <dbReference type="ARBA" id="ARBA00022598"/>
    </source>
</evidence>
<evidence type="ECO:0000256" key="8">
    <source>
        <dbReference type="HAMAP-Rule" id="MF_00140"/>
    </source>
</evidence>
<dbReference type="CDD" id="cd00806">
    <property type="entry name" value="TrpRS_core"/>
    <property type="match status" value="1"/>
</dbReference>
<comment type="caution">
    <text evidence="8">Lacks conserved residue(s) required for the propagation of feature annotation.</text>
</comment>
<comment type="subunit">
    <text evidence="8">Homodimer.</text>
</comment>
<dbReference type="NCBIfam" id="TIGR00233">
    <property type="entry name" value="trpS"/>
    <property type="match status" value="1"/>
</dbReference>
<dbReference type="AlphaFoldDB" id="A0A2M8QC87"/>
<name>A0A2M8QC87_9CHLR</name>
<evidence type="ECO:0000256" key="1">
    <source>
        <dbReference type="ARBA" id="ARBA00005594"/>
    </source>
</evidence>
<dbReference type="Gene3D" id="3.40.50.620">
    <property type="entry name" value="HUPs"/>
    <property type="match status" value="1"/>
</dbReference>
<feature type="binding site" evidence="8">
    <location>
        <position position="191"/>
    </location>
    <ligand>
        <name>ATP</name>
        <dbReference type="ChEBI" id="CHEBI:30616"/>
    </ligand>
</feature>
<dbReference type="Pfam" id="PF00579">
    <property type="entry name" value="tRNA-synt_1b"/>
    <property type="match status" value="1"/>
</dbReference>
<dbReference type="GO" id="GO:0005524">
    <property type="term" value="F:ATP binding"/>
    <property type="evidence" value="ECO:0007669"/>
    <property type="project" value="UniProtKB-UniRule"/>
</dbReference>
<dbReference type="InterPro" id="IPR001412">
    <property type="entry name" value="aa-tRNA-synth_I_CS"/>
</dbReference>
<reference evidence="10 11" key="1">
    <citation type="submission" date="2017-11" db="EMBL/GenBank/DDBJ databases">
        <title>Evolution of Phototrophy in the Chloroflexi Phylum Driven by Horizontal Gene Transfer.</title>
        <authorList>
            <person name="Ward L.M."/>
            <person name="Hemp J."/>
            <person name="Shih P.M."/>
            <person name="Mcglynn S.E."/>
            <person name="Fischer W."/>
        </authorList>
    </citation>
    <scope>NUCLEOTIDE SEQUENCE [LARGE SCALE GENOMIC DNA]</scope>
    <source>
        <strain evidence="10">JP3_7</strain>
    </source>
</reference>
<dbReference type="InterPro" id="IPR002305">
    <property type="entry name" value="aa-tRNA-synth_Ic"/>
</dbReference>
<comment type="caution">
    <text evidence="10">The sequence shown here is derived from an EMBL/GenBank/DDBJ whole genome shotgun (WGS) entry which is preliminary data.</text>
</comment>
<evidence type="ECO:0000256" key="5">
    <source>
        <dbReference type="ARBA" id="ARBA00022917"/>
    </source>
</evidence>
<sequence length="337" mass="37305">MTNNIVFSGIQPTGDMHIGNYFGAVVNYVRLQNTGVYRTIYCVVDLHAMTVPYEPAVLRRNTEQMFIDLLACGLDPEKSIVFVQSMVPEHAELAWIFGCVCSYGDLTRQAQFKEKSEQLQGKQDAFISAGLFTYPVLQAADILLYRAAHVPVGQDQKQHLELSRTIANRFNTQFGEYFPEPEMLATETPKILALNEPTKKMSKSLGPKSYVGLFEDEQTVRSKVRAAVTDAGEAGTPLGEGARNLIGLLRACGKHDQADAFEREYAAGNRRYAPLKDAVADALIELTSGLRARREAIGADRARIRHLMQEGAEKARAIARATMKDVRALTGLPEHAQ</sequence>
<keyword evidence="4 8" id="KW-0067">ATP-binding</keyword>
<evidence type="ECO:0000313" key="10">
    <source>
        <dbReference type="EMBL" id="PJF47407.1"/>
    </source>
</evidence>
<dbReference type="Proteomes" id="UP000230790">
    <property type="component" value="Unassembled WGS sequence"/>
</dbReference>
<dbReference type="Gene3D" id="1.10.240.10">
    <property type="entry name" value="Tyrosyl-Transfer RNA Synthetase"/>
    <property type="match status" value="1"/>
</dbReference>
<evidence type="ECO:0000256" key="6">
    <source>
        <dbReference type="ARBA" id="ARBA00023146"/>
    </source>
</evidence>
<comment type="similarity">
    <text evidence="1 8 9">Belongs to the class-I aminoacyl-tRNA synthetase family.</text>
</comment>
<dbReference type="GO" id="GO:0004830">
    <property type="term" value="F:tryptophan-tRNA ligase activity"/>
    <property type="evidence" value="ECO:0007669"/>
    <property type="project" value="UniProtKB-UniRule"/>
</dbReference>
<evidence type="ECO:0000256" key="4">
    <source>
        <dbReference type="ARBA" id="ARBA00022840"/>
    </source>
</evidence>
<organism evidence="10 11">
    <name type="scientific">Candidatus Thermofonsia Clade 3 bacterium</name>
    <dbReference type="NCBI Taxonomy" id="2364212"/>
    <lineage>
        <taxon>Bacteria</taxon>
        <taxon>Bacillati</taxon>
        <taxon>Chloroflexota</taxon>
        <taxon>Candidatus Thermofontia</taxon>
        <taxon>Candidatus Thermofonsia Clade 3</taxon>
    </lineage>
</organism>
<dbReference type="GO" id="GO:0006436">
    <property type="term" value="P:tryptophanyl-tRNA aminoacylation"/>
    <property type="evidence" value="ECO:0007669"/>
    <property type="project" value="UniProtKB-UniRule"/>
</dbReference>
<dbReference type="InterPro" id="IPR050203">
    <property type="entry name" value="Trp-tRNA_synthetase"/>
</dbReference>
<keyword evidence="2 8" id="KW-0436">Ligase</keyword>
<dbReference type="PROSITE" id="PS00178">
    <property type="entry name" value="AA_TRNA_LIGASE_I"/>
    <property type="match status" value="1"/>
</dbReference>
<feature type="binding site" evidence="8">
    <location>
        <begin position="200"/>
        <end position="204"/>
    </location>
    <ligand>
        <name>ATP</name>
        <dbReference type="ChEBI" id="CHEBI:30616"/>
    </ligand>
</feature>
<feature type="binding site" evidence="8">
    <location>
        <position position="141"/>
    </location>
    <ligand>
        <name>L-tryptophan</name>
        <dbReference type="ChEBI" id="CHEBI:57912"/>
    </ligand>
</feature>
<comment type="function">
    <text evidence="8">Catalyzes the attachment of tryptophan to tRNA(Trp).</text>
</comment>
<feature type="short sequence motif" description="'KMSKS' region" evidence="8">
    <location>
        <begin position="200"/>
        <end position="204"/>
    </location>
</feature>
<evidence type="ECO:0000256" key="3">
    <source>
        <dbReference type="ARBA" id="ARBA00022741"/>
    </source>
</evidence>
<accession>A0A2M8QC87</accession>
<feature type="binding site" evidence="8">
    <location>
        <begin position="153"/>
        <end position="155"/>
    </location>
    <ligand>
        <name>ATP</name>
        <dbReference type="ChEBI" id="CHEBI:30616"/>
    </ligand>
</feature>
<evidence type="ECO:0000256" key="7">
    <source>
        <dbReference type="ARBA" id="ARBA00049929"/>
    </source>
</evidence>
<gene>
    <name evidence="8 10" type="primary">trpS</name>
    <name evidence="10" type="ORF">CUN48_08770</name>
</gene>
<dbReference type="PANTHER" id="PTHR43766:SF1">
    <property type="entry name" value="TRYPTOPHAN--TRNA LIGASE, MITOCHONDRIAL"/>
    <property type="match status" value="1"/>
</dbReference>
<keyword evidence="5 8" id="KW-0648">Protein biosynthesis</keyword>
<keyword evidence="6 8" id="KW-0030">Aminoacyl-tRNA synthetase</keyword>
<feature type="binding site" evidence="8">
    <location>
        <begin position="11"/>
        <end position="13"/>
    </location>
    <ligand>
        <name>ATP</name>
        <dbReference type="ChEBI" id="CHEBI:30616"/>
    </ligand>
</feature>
<dbReference type="EC" id="6.1.1.2" evidence="8"/>
<feature type="binding site" evidence="8">
    <location>
        <begin position="19"/>
        <end position="20"/>
    </location>
    <ligand>
        <name>ATP</name>
        <dbReference type="ChEBI" id="CHEBI:30616"/>
    </ligand>
</feature>
<dbReference type="InterPro" id="IPR014729">
    <property type="entry name" value="Rossmann-like_a/b/a_fold"/>
</dbReference>
<dbReference type="InterPro" id="IPR024109">
    <property type="entry name" value="Trp-tRNA-ligase_bac-type"/>
</dbReference>